<dbReference type="Proteomes" id="UP000178835">
    <property type="component" value="Unassembled WGS sequence"/>
</dbReference>
<dbReference type="Gene3D" id="3.90.1150.10">
    <property type="entry name" value="Aspartate Aminotransferase, domain 1"/>
    <property type="match status" value="1"/>
</dbReference>
<dbReference type="GO" id="GO:0008483">
    <property type="term" value="F:transaminase activity"/>
    <property type="evidence" value="ECO:0007669"/>
    <property type="project" value="UniProtKB-KW"/>
</dbReference>
<dbReference type="InterPro" id="IPR004839">
    <property type="entry name" value="Aminotransferase_I/II_large"/>
</dbReference>
<keyword evidence="3 4" id="KW-0808">Transferase</keyword>
<reference evidence="6 7" key="1">
    <citation type="journal article" date="2016" name="Nat. Commun.">
        <title>Thousands of microbial genomes shed light on interconnected biogeochemical processes in an aquifer system.</title>
        <authorList>
            <person name="Anantharaman K."/>
            <person name="Brown C.T."/>
            <person name="Hug L.A."/>
            <person name="Sharon I."/>
            <person name="Castelle C.J."/>
            <person name="Probst A.J."/>
            <person name="Thomas B.C."/>
            <person name="Singh A."/>
            <person name="Wilkins M.J."/>
            <person name="Karaoz U."/>
            <person name="Brodie E.L."/>
            <person name="Williams K.H."/>
            <person name="Hubbard S.S."/>
            <person name="Banfield J.F."/>
        </authorList>
    </citation>
    <scope>NUCLEOTIDE SEQUENCE [LARGE SCALE GENOMIC DNA]</scope>
</reference>
<comment type="cofactor">
    <cofactor evidence="1 4">
        <name>pyridoxal 5'-phosphate</name>
        <dbReference type="ChEBI" id="CHEBI:597326"/>
    </cofactor>
</comment>
<gene>
    <name evidence="6" type="ORF">A2919_01645</name>
</gene>
<keyword evidence="2 4" id="KW-0032">Aminotransferase</keyword>
<sequence>MKIEPSKRLNSIPSYALAVISDKVAALRNDGVKIIDFGVGDPSEPTPDFVIEKLIEFGRKHATSGYPSYIGSKDFRGAAAAYMQKRFGVELDPEREISSNLGSKEAIFNFPEGFINPGDIVICPSPGYPPMKTGTIFAEGIPYYVPLLEENGFLIDYDSIPQDIAVKAKIIWINYPNSPTGAVASRDYYEGLINWAHKNDIIIAADEGCYIDIYFDEKPMSILEVSREGIVAFYSLSKRNNMTGYRVGFVCGDEKIIKIFKDLKTNIDSGTPSIVQEAGILALADEEHAEHMRRIYRQKRDLLLPALKDIGLEVRESPATFYIWQKVNGSDIEFAQYLLEPDIGIVVTPGSSLSDECEGGINPGYRYVRIALIPTMEEIEEAVIKLKKLKL</sequence>
<evidence type="ECO:0000256" key="1">
    <source>
        <dbReference type="ARBA" id="ARBA00001933"/>
    </source>
</evidence>
<dbReference type="GO" id="GO:0030170">
    <property type="term" value="F:pyridoxal phosphate binding"/>
    <property type="evidence" value="ECO:0007669"/>
    <property type="project" value="InterPro"/>
</dbReference>
<dbReference type="InterPro" id="IPR050881">
    <property type="entry name" value="LL-DAP_aminotransferase"/>
</dbReference>
<evidence type="ECO:0000256" key="2">
    <source>
        <dbReference type="ARBA" id="ARBA00022576"/>
    </source>
</evidence>
<name>A0A1G2HDL7_9BACT</name>
<evidence type="ECO:0000313" key="7">
    <source>
        <dbReference type="Proteomes" id="UP000178835"/>
    </source>
</evidence>
<dbReference type="EMBL" id="MHOH01000017">
    <property type="protein sequence ID" value="OGZ60565.1"/>
    <property type="molecule type" value="Genomic_DNA"/>
</dbReference>
<evidence type="ECO:0000259" key="5">
    <source>
        <dbReference type="Pfam" id="PF00155"/>
    </source>
</evidence>
<evidence type="ECO:0000256" key="4">
    <source>
        <dbReference type="RuleBase" id="RU000481"/>
    </source>
</evidence>
<dbReference type="Pfam" id="PF00155">
    <property type="entry name" value="Aminotran_1_2"/>
    <property type="match status" value="1"/>
</dbReference>
<evidence type="ECO:0000256" key="3">
    <source>
        <dbReference type="ARBA" id="ARBA00022679"/>
    </source>
</evidence>
<feature type="domain" description="Aminotransferase class I/classII large" evidence="5">
    <location>
        <begin position="33"/>
        <end position="383"/>
    </location>
</feature>
<organism evidence="6 7">
    <name type="scientific">Candidatus Spechtbacteria bacterium RIFCSPLOWO2_01_FULL_43_12</name>
    <dbReference type="NCBI Taxonomy" id="1802162"/>
    <lineage>
        <taxon>Bacteria</taxon>
        <taxon>Candidatus Spechtiibacteriota</taxon>
    </lineage>
</organism>
<dbReference type="PANTHER" id="PTHR42832">
    <property type="entry name" value="AMINO ACID AMINOTRANSFERASE"/>
    <property type="match status" value="1"/>
</dbReference>
<dbReference type="SUPFAM" id="SSF53383">
    <property type="entry name" value="PLP-dependent transferases"/>
    <property type="match status" value="1"/>
</dbReference>
<dbReference type="PROSITE" id="PS00105">
    <property type="entry name" value="AA_TRANSFER_CLASS_1"/>
    <property type="match status" value="1"/>
</dbReference>
<dbReference type="EC" id="2.6.1.-" evidence="4"/>
<evidence type="ECO:0000313" key="6">
    <source>
        <dbReference type="EMBL" id="OGZ60565.1"/>
    </source>
</evidence>
<protein>
    <recommendedName>
        <fullName evidence="4">Aminotransferase</fullName>
        <ecNumber evidence="4">2.6.1.-</ecNumber>
    </recommendedName>
</protein>
<dbReference type="PANTHER" id="PTHR42832:SF3">
    <property type="entry name" value="L-GLUTAMINE--4-(METHYLSULFANYL)-2-OXOBUTANOATE AMINOTRANSFERASE"/>
    <property type="match status" value="1"/>
</dbReference>
<accession>A0A1G2HDL7</accession>
<proteinExistence type="inferred from homology"/>
<dbReference type="InterPro" id="IPR015421">
    <property type="entry name" value="PyrdxlP-dep_Trfase_major"/>
</dbReference>
<dbReference type="InterPro" id="IPR015424">
    <property type="entry name" value="PyrdxlP-dep_Trfase"/>
</dbReference>
<dbReference type="InterPro" id="IPR004838">
    <property type="entry name" value="NHTrfase_class1_PyrdxlP-BS"/>
</dbReference>
<dbReference type="Gene3D" id="3.40.640.10">
    <property type="entry name" value="Type I PLP-dependent aspartate aminotransferase-like (Major domain)"/>
    <property type="match status" value="1"/>
</dbReference>
<dbReference type="CDD" id="cd00609">
    <property type="entry name" value="AAT_like"/>
    <property type="match status" value="1"/>
</dbReference>
<comment type="caution">
    <text evidence="6">The sequence shown here is derived from an EMBL/GenBank/DDBJ whole genome shotgun (WGS) entry which is preliminary data.</text>
</comment>
<comment type="similarity">
    <text evidence="4">Belongs to the class-I pyridoxal-phosphate-dependent aminotransferase family.</text>
</comment>
<dbReference type="AlphaFoldDB" id="A0A1G2HDL7"/>
<dbReference type="InterPro" id="IPR015422">
    <property type="entry name" value="PyrdxlP-dep_Trfase_small"/>
</dbReference>